<dbReference type="EMBL" id="QPMM01000008">
    <property type="protein sequence ID" value="RFS21420.1"/>
    <property type="molecule type" value="Genomic_DNA"/>
</dbReference>
<evidence type="ECO:0000256" key="1">
    <source>
        <dbReference type="ARBA" id="ARBA00010641"/>
    </source>
</evidence>
<reference evidence="7 8" key="1">
    <citation type="submission" date="2018-07" db="EMBL/GenBank/DDBJ databases">
        <title>Chitinophaga K2CV101002-2 sp. nov., isolated from a monsoon evergreen broad-leaved forest soil.</title>
        <authorList>
            <person name="Lv Y."/>
        </authorList>
    </citation>
    <scope>NUCLEOTIDE SEQUENCE [LARGE SCALE GENOMIC DNA]</scope>
    <source>
        <strain evidence="7 8">GDMCC 1.1288</strain>
    </source>
</reference>
<evidence type="ECO:0000256" key="2">
    <source>
        <dbReference type="ARBA" id="ARBA00023015"/>
    </source>
</evidence>
<dbReference type="InterPro" id="IPR039425">
    <property type="entry name" value="RNA_pol_sigma-70-like"/>
</dbReference>
<dbReference type="Gene3D" id="1.10.10.10">
    <property type="entry name" value="Winged helix-like DNA-binding domain superfamily/Winged helix DNA-binding domain"/>
    <property type="match status" value="1"/>
</dbReference>
<comment type="similarity">
    <text evidence="1">Belongs to the sigma-70 factor family. ECF subfamily.</text>
</comment>
<proteinExistence type="inferred from homology"/>
<keyword evidence="4" id="KW-0804">Transcription</keyword>
<evidence type="ECO:0000313" key="7">
    <source>
        <dbReference type="EMBL" id="RFS21420.1"/>
    </source>
</evidence>
<gene>
    <name evidence="7" type="ORF">DVR12_16105</name>
</gene>
<name>A0A3E1Y8B4_9BACT</name>
<dbReference type="SUPFAM" id="SSF88659">
    <property type="entry name" value="Sigma3 and sigma4 domains of RNA polymerase sigma factors"/>
    <property type="match status" value="1"/>
</dbReference>
<dbReference type="Pfam" id="PF08281">
    <property type="entry name" value="Sigma70_r4_2"/>
    <property type="match status" value="1"/>
</dbReference>
<dbReference type="AlphaFoldDB" id="A0A3E1Y8B4"/>
<evidence type="ECO:0000259" key="6">
    <source>
        <dbReference type="Pfam" id="PF08281"/>
    </source>
</evidence>
<feature type="domain" description="RNA polymerase sigma-70 region 2" evidence="5">
    <location>
        <begin position="28"/>
        <end position="102"/>
    </location>
</feature>
<dbReference type="Proteomes" id="UP000260644">
    <property type="component" value="Unassembled WGS sequence"/>
</dbReference>
<dbReference type="NCBIfam" id="TIGR02937">
    <property type="entry name" value="sigma70-ECF"/>
    <property type="match status" value="1"/>
</dbReference>
<dbReference type="Pfam" id="PF04542">
    <property type="entry name" value="Sigma70_r2"/>
    <property type="match status" value="1"/>
</dbReference>
<feature type="domain" description="RNA polymerase sigma factor 70 region 4 type 2" evidence="6">
    <location>
        <begin position="135"/>
        <end position="177"/>
    </location>
</feature>
<accession>A0A3E1Y8B4</accession>
<dbReference type="PANTHER" id="PTHR43133:SF46">
    <property type="entry name" value="RNA POLYMERASE SIGMA-70 FACTOR ECF SUBFAMILY"/>
    <property type="match status" value="1"/>
</dbReference>
<dbReference type="GO" id="GO:0006352">
    <property type="term" value="P:DNA-templated transcription initiation"/>
    <property type="evidence" value="ECO:0007669"/>
    <property type="project" value="InterPro"/>
</dbReference>
<evidence type="ECO:0000259" key="5">
    <source>
        <dbReference type="Pfam" id="PF04542"/>
    </source>
</evidence>
<dbReference type="Gene3D" id="1.10.1740.10">
    <property type="match status" value="1"/>
</dbReference>
<evidence type="ECO:0000256" key="4">
    <source>
        <dbReference type="ARBA" id="ARBA00023163"/>
    </source>
</evidence>
<evidence type="ECO:0008006" key="9">
    <source>
        <dbReference type="Google" id="ProtNLM"/>
    </source>
</evidence>
<dbReference type="InterPro" id="IPR013325">
    <property type="entry name" value="RNA_pol_sigma_r2"/>
</dbReference>
<dbReference type="InterPro" id="IPR014284">
    <property type="entry name" value="RNA_pol_sigma-70_dom"/>
</dbReference>
<dbReference type="SUPFAM" id="SSF88946">
    <property type="entry name" value="Sigma2 domain of RNA polymerase sigma factors"/>
    <property type="match status" value="1"/>
</dbReference>
<dbReference type="InterPro" id="IPR013324">
    <property type="entry name" value="RNA_pol_sigma_r3/r4-like"/>
</dbReference>
<dbReference type="GO" id="GO:0016987">
    <property type="term" value="F:sigma factor activity"/>
    <property type="evidence" value="ECO:0007669"/>
    <property type="project" value="UniProtKB-KW"/>
</dbReference>
<protein>
    <recommendedName>
        <fullName evidence="9">RNA polymerase sigma-70 factor, ECF subfamily</fullName>
    </recommendedName>
</protein>
<dbReference type="InterPro" id="IPR036388">
    <property type="entry name" value="WH-like_DNA-bd_sf"/>
</dbReference>
<keyword evidence="2" id="KW-0805">Transcription regulation</keyword>
<dbReference type="InterPro" id="IPR013249">
    <property type="entry name" value="RNA_pol_sigma70_r4_t2"/>
</dbReference>
<dbReference type="InterPro" id="IPR007627">
    <property type="entry name" value="RNA_pol_sigma70_r2"/>
</dbReference>
<dbReference type="PANTHER" id="PTHR43133">
    <property type="entry name" value="RNA POLYMERASE ECF-TYPE SIGMA FACTO"/>
    <property type="match status" value="1"/>
</dbReference>
<dbReference type="GO" id="GO:0003677">
    <property type="term" value="F:DNA binding"/>
    <property type="evidence" value="ECO:0007669"/>
    <property type="project" value="InterPro"/>
</dbReference>
<evidence type="ECO:0000313" key="8">
    <source>
        <dbReference type="Proteomes" id="UP000260644"/>
    </source>
</evidence>
<keyword evidence="3" id="KW-0731">Sigma factor</keyword>
<keyword evidence="8" id="KW-1185">Reference proteome</keyword>
<comment type="caution">
    <text evidence="7">The sequence shown here is derived from an EMBL/GenBank/DDBJ whole genome shotgun (WGS) entry which is preliminary data.</text>
</comment>
<sequence length="188" mass="22218">MRMQENIQDSILLKLLKEGNSEAFTTVYKKYRRLLMATAVDMLKDRDKAQDLLQEFFMDFWQKKLFLKIDARYQNRDGDTIMKNYLFMCIRNRCLNVIARQKTFCSDIPDEGFEPKDQLESKEIYFYVNRALTVKVPPKSSKAFRLRHYDQKSHKEIAAEMNISIQTVKNQIGTAVKILRGHFSPAFL</sequence>
<organism evidence="7 8">
    <name type="scientific">Chitinophaga silvatica</name>
    <dbReference type="NCBI Taxonomy" id="2282649"/>
    <lineage>
        <taxon>Bacteria</taxon>
        <taxon>Pseudomonadati</taxon>
        <taxon>Bacteroidota</taxon>
        <taxon>Chitinophagia</taxon>
        <taxon>Chitinophagales</taxon>
        <taxon>Chitinophagaceae</taxon>
        <taxon>Chitinophaga</taxon>
    </lineage>
</organism>
<evidence type="ECO:0000256" key="3">
    <source>
        <dbReference type="ARBA" id="ARBA00023082"/>
    </source>
</evidence>